<comment type="caution">
    <text evidence="2">The sequence shown here is derived from an EMBL/GenBank/DDBJ whole genome shotgun (WGS) entry which is preliminary data.</text>
</comment>
<dbReference type="PANTHER" id="PTHR43179:SF7">
    <property type="entry name" value="RHAMNOSYLTRANSFERASE WBBL"/>
    <property type="match status" value="1"/>
</dbReference>
<dbReference type="Gene3D" id="3.90.550.10">
    <property type="entry name" value="Spore Coat Polysaccharide Biosynthesis Protein SpsA, Chain A"/>
    <property type="match status" value="1"/>
</dbReference>
<gene>
    <name evidence="2" type="ORF">CLV89_102345</name>
</gene>
<evidence type="ECO:0000259" key="1">
    <source>
        <dbReference type="Pfam" id="PF00535"/>
    </source>
</evidence>
<dbReference type="InterPro" id="IPR029044">
    <property type="entry name" value="Nucleotide-diphossugar_trans"/>
</dbReference>
<dbReference type="InterPro" id="IPR001173">
    <property type="entry name" value="Glyco_trans_2-like"/>
</dbReference>
<proteinExistence type="predicted"/>
<evidence type="ECO:0000313" key="2">
    <source>
        <dbReference type="EMBL" id="PRZ49600.1"/>
    </source>
</evidence>
<dbReference type="Proteomes" id="UP000237718">
    <property type="component" value="Unassembled WGS sequence"/>
</dbReference>
<dbReference type="Pfam" id="PF00535">
    <property type="entry name" value="Glycos_transf_2"/>
    <property type="match status" value="1"/>
</dbReference>
<accession>A0A2T1ALX6</accession>
<organism evidence="2 3">
    <name type="scientific">Tritonibacter scottomollicae</name>
    <name type="common">Epibacterium scottomollicae</name>
    <dbReference type="NCBI Taxonomy" id="483013"/>
    <lineage>
        <taxon>Bacteria</taxon>
        <taxon>Pseudomonadati</taxon>
        <taxon>Pseudomonadota</taxon>
        <taxon>Alphaproteobacteria</taxon>
        <taxon>Rhodobacterales</taxon>
        <taxon>Paracoccaceae</taxon>
        <taxon>Tritonibacter</taxon>
    </lineage>
</organism>
<keyword evidence="2" id="KW-0808">Transferase</keyword>
<name>A0A2T1ALX6_TRISK</name>
<dbReference type="GO" id="GO:0016740">
    <property type="term" value="F:transferase activity"/>
    <property type="evidence" value="ECO:0007669"/>
    <property type="project" value="UniProtKB-KW"/>
</dbReference>
<dbReference type="PANTHER" id="PTHR43179">
    <property type="entry name" value="RHAMNOSYLTRANSFERASE WBBL"/>
    <property type="match status" value="1"/>
</dbReference>
<dbReference type="SUPFAM" id="SSF53448">
    <property type="entry name" value="Nucleotide-diphospho-sugar transferases"/>
    <property type="match status" value="1"/>
</dbReference>
<sequence length="287" mass="31109">MSRVTVITVAYNSSKILPGLLASLPEDVRCIVVDNGSADTDATRWLAETHGAELVVSETNIGFGRGCNLGAAHSNSEFLFFVNPDASLAPGAIRVLLAAAEAHPEASAFNPRLREGDGRLAFKRRSKLLPKSHWLPRAAAEADCELPVLSGAAIFVRRAAFETIGGFDPKIFLFHEDDDLSLRLARDCGPLRLVTGAEVTHLFGESTVRSPRTAALKAWYMGQSRVYAARKHALPGAYARALSDALLQLASPLTLLSKRKRAKHWAYLRGVLAAYQQNTANLPLPWG</sequence>
<feature type="domain" description="Glycosyltransferase 2-like" evidence="1">
    <location>
        <begin position="5"/>
        <end position="164"/>
    </location>
</feature>
<dbReference type="AlphaFoldDB" id="A0A2T1ALX6"/>
<protein>
    <submittedName>
        <fullName evidence="2">GT2 family glycosyltransferase</fullName>
    </submittedName>
</protein>
<dbReference type="CDD" id="cd04186">
    <property type="entry name" value="GT_2_like_c"/>
    <property type="match status" value="1"/>
</dbReference>
<dbReference type="RefSeq" id="WP_106162730.1">
    <property type="nucleotide sequence ID" value="NZ_PVUF01000002.1"/>
</dbReference>
<evidence type="ECO:0000313" key="3">
    <source>
        <dbReference type="Proteomes" id="UP000237718"/>
    </source>
</evidence>
<dbReference type="EMBL" id="PVUF01000002">
    <property type="protein sequence ID" value="PRZ49600.1"/>
    <property type="molecule type" value="Genomic_DNA"/>
</dbReference>
<reference evidence="2 3" key="1">
    <citation type="submission" date="2018-03" db="EMBL/GenBank/DDBJ databases">
        <title>Genomic Encyclopedia of Archaeal and Bacterial Type Strains, Phase II (KMG-II): from individual species to whole genera.</title>
        <authorList>
            <person name="Goeker M."/>
        </authorList>
    </citation>
    <scope>NUCLEOTIDE SEQUENCE [LARGE SCALE GENOMIC DNA]</scope>
    <source>
        <strain evidence="2 3">DSM 25328</strain>
    </source>
</reference>
<dbReference type="OrthoDB" id="9771846at2"/>